<sequence length="61" mass="6979">MEEALKLVPSIILLNSLMNIRRTQYMINIFMNNGITSMERFSQLVGQKISSLFCGISLVDR</sequence>
<keyword evidence="2" id="KW-1185">Reference proteome</keyword>
<accession>A0ABY8UZY0</accession>
<protein>
    <submittedName>
        <fullName evidence="1">Uncharacterized protein</fullName>
    </submittedName>
</protein>
<proteinExistence type="predicted"/>
<reference evidence="1 2" key="1">
    <citation type="submission" date="2023-05" db="EMBL/GenBank/DDBJ databases">
        <title>Comparative genomics reveals the evidence of polycyclic aromatic hydrocarbons degradation in moderately halophilic genus Pontibacillus.</title>
        <authorList>
            <person name="Yang H."/>
            <person name="Qian Z."/>
        </authorList>
    </citation>
    <scope>NUCLEOTIDE SEQUENCE [LARGE SCALE GENOMIC DNA]</scope>
    <source>
        <strain evidence="2">HN14</strain>
    </source>
</reference>
<organism evidence="1 2">
    <name type="scientific">Pontibacillus chungwhensis</name>
    <dbReference type="NCBI Taxonomy" id="265426"/>
    <lineage>
        <taxon>Bacteria</taxon>
        <taxon>Bacillati</taxon>
        <taxon>Bacillota</taxon>
        <taxon>Bacilli</taxon>
        <taxon>Bacillales</taxon>
        <taxon>Bacillaceae</taxon>
        <taxon>Pontibacillus</taxon>
    </lineage>
</organism>
<gene>
    <name evidence="1" type="ORF">QNI29_05350</name>
</gene>
<dbReference type="Proteomes" id="UP001236652">
    <property type="component" value="Chromosome"/>
</dbReference>
<evidence type="ECO:0000313" key="1">
    <source>
        <dbReference type="EMBL" id="WIF99082.1"/>
    </source>
</evidence>
<dbReference type="RefSeq" id="WP_231418333.1">
    <property type="nucleotide sequence ID" value="NZ_CP126446.1"/>
</dbReference>
<dbReference type="EMBL" id="CP126446">
    <property type="protein sequence ID" value="WIF99082.1"/>
    <property type="molecule type" value="Genomic_DNA"/>
</dbReference>
<name>A0ABY8UZY0_9BACI</name>
<evidence type="ECO:0000313" key="2">
    <source>
        <dbReference type="Proteomes" id="UP001236652"/>
    </source>
</evidence>